<dbReference type="AlphaFoldDB" id="A0A1V1NWH4"/>
<comment type="caution">
    <text evidence="1">The sequence shown here is derived from an EMBL/GenBank/DDBJ whole genome shotgun (WGS) entry which is preliminary data.</text>
</comment>
<evidence type="ECO:0008006" key="3">
    <source>
        <dbReference type="Google" id="ProtNLM"/>
    </source>
</evidence>
<evidence type="ECO:0000313" key="2">
    <source>
        <dbReference type="Proteomes" id="UP000189670"/>
    </source>
</evidence>
<name>A0A1V1NWH4_9BACT</name>
<dbReference type="Proteomes" id="UP000189670">
    <property type="component" value="Unassembled WGS sequence"/>
</dbReference>
<protein>
    <recommendedName>
        <fullName evidence="3">Zinc-finger domain-containing protein</fullName>
    </recommendedName>
</protein>
<sequence length="94" mass="11054">MSFNRKGNTMRKSCINTDQLIRYAQGISDLKEKHKIEKHLLTCDLCMERLSGTVNSLHYDSNLNEYTPYPENETVQIVYQLNKQLNKDKYFSFG</sequence>
<proteinExistence type="predicted"/>
<accession>A0A1V1NWH4</accession>
<dbReference type="EMBL" id="ATBP01001678">
    <property type="protein sequence ID" value="ETR66895.1"/>
    <property type="molecule type" value="Genomic_DNA"/>
</dbReference>
<feature type="non-terminal residue" evidence="1">
    <location>
        <position position="94"/>
    </location>
</feature>
<gene>
    <name evidence="1" type="ORF">OMM_12203</name>
</gene>
<reference evidence="2" key="1">
    <citation type="submission" date="2012-11" db="EMBL/GenBank/DDBJ databases">
        <authorList>
            <person name="Lucero-Rivera Y.E."/>
            <person name="Tovar-Ramirez D."/>
        </authorList>
    </citation>
    <scope>NUCLEOTIDE SEQUENCE [LARGE SCALE GENOMIC DNA]</scope>
    <source>
        <strain evidence="2">Araruama</strain>
    </source>
</reference>
<organism evidence="1 2">
    <name type="scientific">Candidatus Magnetoglobus multicellularis str. Araruama</name>
    <dbReference type="NCBI Taxonomy" id="890399"/>
    <lineage>
        <taxon>Bacteria</taxon>
        <taxon>Pseudomonadati</taxon>
        <taxon>Thermodesulfobacteriota</taxon>
        <taxon>Desulfobacteria</taxon>
        <taxon>Desulfobacterales</taxon>
        <taxon>Desulfobacteraceae</taxon>
        <taxon>Candidatus Magnetoglobus</taxon>
    </lineage>
</organism>
<evidence type="ECO:0000313" key="1">
    <source>
        <dbReference type="EMBL" id="ETR66895.1"/>
    </source>
</evidence>